<name>A0A1B9DT31_9FLAO</name>
<evidence type="ECO:0000256" key="1">
    <source>
        <dbReference type="ARBA" id="ARBA00022553"/>
    </source>
</evidence>
<dbReference type="SUPFAM" id="SSF52172">
    <property type="entry name" value="CheY-like"/>
    <property type="match status" value="1"/>
</dbReference>
<dbReference type="PANTHER" id="PTHR43547">
    <property type="entry name" value="TWO-COMPONENT HISTIDINE KINASE"/>
    <property type="match status" value="1"/>
</dbReference>
<evidence type="ECO:0000313" key="4">
    <source>
        <dbReference type="EMBL" id="GEL12198.1"/>
    </source>
</evidence>
<dbReference type="Gene3D" id="3.40.50.2300">
    <property type="match status" value="1"/>
</dbReference>
<dbReference type="GO" id="GO:0000155">
    <property type="term" value="F:phosphorelay sensor kinase activity"/>
    <property type="evidence" value="ECO:0007669"/>
    <property type="project" value="TreeGrafter"/>
</dbReference>
<accession>A0A1B9DT31</accession>
<reference evidence="7" key="1">
    <citation type="submission" date="2016-03" db="EMBL/GenBank/DDBJ databases">
        <title>Draft genome sequence of Paenibacillus glacialis DSM 22343.</title>
        <authorList>
            <person name="Shin S.-K."/>
            <person name="Yi H."/>
        </authorList>
    </citation>
    <scope>NUCLEOTIDE SEQUENCE [LARGE SCALE GENOMIC DNA]</scope>
    <source>
        <strain evidence="7">NBRC 105008</strain>
    </source>
</reference>
<evidence type="ECO:0000259" key="3">
    <source>
        <dbReference type="PROSITE" id="PS50110"/>
    </source>
</evidence>
<comment type="caution">
    <text evidence="5">The sequence shown here is derived from an EMBL/GenBank/DDBJ whole genome shotgun (WGS) entry which is preliminary data.</text>
</comment>
<keyword evidence="1 2" id="KW-0597">Phosphoprotein</keyword>
<dbReference type="STRING" id="551990.SAMN05192550_3045"/>
<proteinExistence type="predicted"/>
<reference evidence="4 9" key="4">
    <citation type="submission" date="2019-07" db="EMBL/GenBank/DDBJ databases">
        <title>Whole genome shotgun sequence of Flavobacterium glycines NBRC 105008.</title>
        <authorList>
            <person name="Hosoyama A."/>
            <person name="Uohara A."/>
            <person name="Ohji S."/>
            <person name="Ichikawa N."/>
        </authorList>
    </citation>
    <scope>NUCLEOTIDE SEQUENCE [LARGE SCALE GENOMIC DNA]</scope>
    <source>
        <strain evidence="4 9">NBRC 105008</strain>
    </source>
</reference>
<dbReference type="Proteomes" id="UP000321579">
    <property type="component" value="Unassembled WGS sequence"/>
</dbReference>
<dbReference type="Proteomes" id="UP000093226">
    <property type="component" value="Unassembled WGS sequence"/>
</dbReference>
<dbReference type="Pfam" id="PF00072">
    <property type="entry name" value="Response_reg"/>
    <property type="match status" value="1"/>
</dbReference>
<sequence>MKKILIIDDEVSLRETVAELLMVIGFDVFEAENGNEGLKKVQEIDPDLIICDIMMPVLDGYGFMETHIKSEFSKIPVLLLSAKVEKEDKEKGLDLGAKAYISKPFVFSELKSIVDFYTQ</sequence>
<reference evidence="6 8" key="3">
    <citation type="submission" date="2016-10" db="EMBL/GenBank/DDBJ databases">
        <authorList>
            <person name="Varghese N."/>
            <person name="Submissions S."/>
        </authorList>
    </citation>
    <scope>NUCLEOTIDE SEQUENCE [LARGE SCALE GENOMIC DNA]</scope>
    <source>
        <strain evidence="6 8">Gm-149</strain>
    </source>
</reference>
<feature type="modified residue" description="4-aspartylphosphate" evidence="2">
    <location>
        <position position="52"/>
    </location>
</feature>
<dbReference type="RefSeq" id="WP_066325934.1">
    <property type="nucleotide sequence ID" value="NZ_BJVF01000009.1"/>
</dbReference>
<evidence type="ECO:0000313" key="8">
    <source>
        <dbReference type="Proteomes" id="UP000182367"/>
    </source>
</evidence>
<dbReference type="InterPro" id="IPR011006">
    <property type="entry name" value="CheY-like_superfamily"/>
</dbReference>
<evidence type="ECO:0000313" key="5">
    <source>
        <dbReference type="EMBL" id="OCB72815.1"/>
    </source>
</evidence>
<evidence type="ECO:0000313" key="7">
    <source>
        <dbReference type="Proteomes" id="UP000093226"/>
    </source>
</evidence>
<reference evidence="5" key="2">
    <citation type="submission" date="2016-03" db="EMBL/GenBank/DDBJ databases">
        <authorList>
            <person name="Ploux O."/>
        </authorList>
    </citation>
    <scope>NUCLEOTIDE SEQUENCE</scope>
    <source>
        <strain evidence="5">NBRC 105008</strain>
    </source>
</reference>
<dbReference type="PANTHER" id="PTHR43547:SF2">
    <property type="entry name" value="HYBRID SIGNAL TRANSDUCTION HISTIDINE KINASE C"/>
    <property type="match status" value="1"/>
</dbReference>
<keyword evidence="8" id="KW-1185">Reference proteome</keyword>
<dbReference type="SMART" id="SM00448">
    <property type="entry name" value="REC"/>
    <property type="match status" value="1"/>
</dbReference>
<dbReference type="OrthoDB" id="9789181at2"/>
<dbReference type="EMBL" id="FNEO01000009">
    <property type="protein sequence ID" value="SDJ94724.1"/>
    <property type="molecule type" value="Genomic_DNA"/>
</dbReference>
<dbReference type="InterPro" id="IPR001789">
    <property type="entry name" value="Sig_transdc_resp-reg_receiver"/>
</dbReference>
<organism evidence="5 7">
    <name type="scientific">Flavobacterium glycines</name>
    <dbReference type="NCBI Taxonomy" id="551990"/>
    <lineage>
        <taxon>Bacteria</taxon>
        <taxon>Pseudomonadati</taxon>
        <taxon>Bacteroidota</taxon>
        <taxon>Flavobacteriia</taxon>
        <taxon>Flavobacteriales</taxon>
        <taxon>Flavobacteriaceae</taxon>
        <taxon>Flavobacterium</taxon>
    </lineage>
</organism>
<feature type="domain" description="Response regulatory" evidence="3">
    <location>
        <begin position="3"/>
        <end position="118"/>
    </location>
</feature>
<dbReference type="EMBL" id="BJVF01000009">
    <property type="protein sequence ID" value="GEL12198.1"/>
    <property type="molecule type" value="Genomic_DNA"/>
</dbReference>
<protein>
    <submittedName>
        <fullName evidence="6">Response regulator receiver domain-containing protein</fullName>
    </submittedName>
    <submittedName>
        <fullName evidence="5">Transcriptional regulator</fullName>
    </submittedName>
</protein>
<gene>
    <name evidence="5" type="ORF">FBGL_04945</name>
    <name evidence="4" type="ORF">FGL01_29370</name>
    <name evidence="6" type="ORF">SAMN05192550_3045</name>
</gene>
<dbReference type="AlphaFoldDB" id="A0A1B9DT31"/>
<evidence type="ECO:0000313" key="6">
    <source>
        <dbReference type="EMBL" id="SDJ94724.1"/>
    </source>
</evidence>
<evidence type="ECO:0000256" key="2">
    <source>
        <dbReference type="PROSITE-ProRule" id="PRU00169"/>
    </source>
</evidence>
<dbReference type="CDD" id="cd17574">
    <property type="entry name" value="REC_OmpR"/>
    <property type="match status" value="1"/>
</dbReference>
<evidence type="ECO:0000313" key="9">
    <source>
        <dbReference type="Proteomes" id="UP000321579"/>
    </source>
</evidence>
<dbReference type="EMBL" id="LVEO01000011">
    <property type="protein sequence ID" value="OCB72815.1"/>
    <property type="molecule type" value="Genomic_DNA"/>
</dbReference>
<dbReference type="Proteomes" id="UP000182367">
    <property type="component" value="Unassembled WGS sequence"/>
</dbReference>
<dbReference type="PROSITE" id="PS50110">
    <property type="entry name" value="RESPONSE_REGULATORY"/>
    <property type="match status" value="1"/>
</dbReference>